<dbReference type="EMBL" id="NBTZ01000023">
    <property type="protein sequence ID" value="OTP78439.1"/>
    <property type="molecule type" value="Genomic_DNA"/>
</dbReference>
<accession>A0A242N456</accession>
<evidence type="ECO:0000313" key="2">
    <source>
        <dbReference type="Proteomes" id="UP000195221"/>
    </source>
</evidence>
<sequence length="37" mass="3625">MGHVAAVSTAPFGVASSLLAVARACADLRGPDKEKGA</sequence>
<dbReference type="Proteomes" id="UP000195221">
    <property type="component" value="Unassembled WGS sequence"/>
</dbReference>
<evidence type="ECO:0000313" key="1">
    <source>
        <dbReference type="EMBL" id="OTP78439.1"/>
    </source>
</evidence>
<proteinExistence type="predicted"/>
<protein>
    <submittedName>
        <fullName evidence="1">Uncharacterized protein</fullName>
    </submittedName>
</protein>
<organism evidence="1 2">
    <name type="scientific">Caballeronia sordidicola</name>
    <name type="common">Burkholderia sordidicola</name>
    <dbReference type="NCBI Taxonomy" id="196367"/>
    <lineage>
        <taxon>Bacteria</taxon>
        <taxon>Pseudomonadati</taxon>
        <taxon>Pseudomonadota</taxon>
        <taxon>Betaproteobacteria</taxon>
        <taxon>Burkholderiales</taxon>
        <taxon>Burkholderiaceae</taxon>
        <taxon>Caballeronia</taxon>
    </lineage>
</organism>
<name>A0A242N456_CABSO</name>
<reference evidence="1 2" key="1">
    <citation type="submission" date="2017-03" db="EMBL/GenBank/DDBJ databases">
        <title>Genome analysis of strain PAMC 26577.</title>
        <authorList>
            <person name="Oh H.-M."/>
            <person name="Yang J.-A."/>
        </authorList>
    </citation>
    <scope>NUCLEOTIDE SEQUENCE [LARGE SCALE GENOMIC DNA]</scope>
    <source>
        <strain evidence="1 2">PAMC 26577</strain>
    </source>
</reference>
<comment type="caution">
    <text evidence="1">The sequence shown here is derived from an EMBL/GenBank/DDBJ whole genome shotgun (WGS) entry which is preliminary data.</text>
</comment>
<dbReference type="AlphaFoldDB" id="A0A242N456"/>
<gene>
    <name evidence="1" type="ORF">PAMC26577_04570</name>
</gene>